<reference evidence="1 2" key="1">
    <citation type="submission" date="2015-01" db="EMBL/GenBank/DDBJ databases">
        <title>Evolution of Trichinella species and genotypes.</title>
        <authorList>
            <person name="Korhonen P.K."/>
            <person name="Edoardo P."/>
            <person name="Giuseppe L.R."/>
            <person name="Gasser R.B."/>
        </authorList>
    </citation>
    <scope>NUCLEOTIDE SEQUENCE [LARGE SCALE GENOMIC DNA]</scope>
    <source>
        <strain evidence="1">ISS417</strain>
    </source>
</reference>
<protein>
    <submittedName>
        <fullName evidence="1">Uncharacterized protein</fullName>
    </submittedName>
</protein>
<dbReference type="AlphaFoldDB" id="A0A0V0T9X5"/>
<gene>
    <name evidence="1" type="ORF">T05_40</name>
</gene>
<organism evidence="1 2">
    <name type="scientific">Trichinella murrelli</name>
    <dbReference type="NCBI Taxonomy" id="144512"/>
    <lineage>
        <taxon>Eukaryota</taxon>
        <taxon>Metazoa</taxon>
        <taxon>Ecdysozoa</taxon>
        <taxon>Nematoda</taxon>
        <taxon>Enoplea</taxon>
        <taxon>Dorylaimia</taxon>
        <taxon>Trichinellida</taxon>
        <taxon>Trichinellidae</taxon>
        <taxon>Trichinella</taxon>
    </lineage>
</organism>
<name>A0A0V0T9X5_9BILA</name>
<proteinExistence type="predicted"/>
<sequence>MRLKYRTRSSVHRKRTRTELTALFLQTTKRKKSEATVSRLGLEDQKFSTIVWVYVCTSVVVCSKKLAVTHLRRSVLTESPNRIKKGKPTGQYRPLAVQRRMRQQCGGGNERVYTWERLVTTSAGGGLPRGTTLTVKFNIARKRRTCQRLEGWFILCLHALEPKCKALSPAWRDSDKSRNMYMLLPCDHS</sequence>
<keyword evidence="2" id="KW-1185">Reference proteome</keyword>
<comment type="caution">
    <text evidence="1">The sequence shown here is derived from an EMBL/GenBank/DDBJ whole genome shotgun (WGS) entry which is preliminary data.</text>
</comment>
<evidence type="ECO:0000313" key="2">
    <source>
        <dbReference type="Proteomes" id="UP000055048"/>
    </source>
</evidence>
<evidence type="ECO:0000313" key="1">
    <source>
        <dbReference type="EMBL" id="KRX35805.1"/>
    </source>
</evidence>
<dbReference type="EMBL" id="JYDJ01000407">
    <property type="protein sequence ID" value="KRX35805.1"/>
    <property type="molecule type" value="Genomic_DNA"/>
</dbReference>
<accession>A0A0V0T9X5</accession>
<dbReference type="Proteomes" id="UP000055048">
    <property type="component" value="Unassembled WGS sequence"/>
</dbReference>